<organism evidence="2 3">
    <name type="scientific">Syncephalis pseudoplumigaleata</name>
    <dbReference type="NCBI Taxonomy" id="1712513"/>
    <lineage>
        <taxon>Eukaryota</taxon>
        <taxon>Fungi</taxon>
        <taxon>Fungi incertae sedis</taxon>
        <taxon>Zoopagomycota</taxon>
        <taxon>Zoopagomycotina</taxon>
        <taxon>Zoopagomycetes</taxon>
        <taxon>Zoopagales</taxon>
        <taxon>Piptocephalidaceae</taxon>
        <taxon>Syncephalis</taxon>
    </lineage>
</organism>
<evidence type="ECO:0000313" key="3">
    <source>
        <dbReference type="Proteomes" id="UP000278143"/>
    </source>
</evidence>
<dbReference type="OrthoDB" id="5587891at2759"/>
<keyword evidence="1" id="KW-0472">Membrane</keyword>
<feature type="transmembrane region" description="Helical" evidence="1">
    <location>
        <begin position="55"/>
        <end position="71"/>
    </location>
</feature>
<dbReference type="Proteomes" id="UP000278143">
    <property type="component" value="Unassembled WGS sequence"/>
</dbReference>
<keyword evidence="3" id="KW-1185">Reference proteome</keyword>
<feature type="transmembrane region" description="Helical" evidence="1">
    <location>
        <begin position="148"/>
        <end position="170"/>
    </location>
</feature>
<keyword evidence="1" id="KW-0812">Transmembrane</keyword>
<name>A0A4P9Z2Z7_9FUNG</name>
<evidence type="ECO:0000256" key="1">
    <source>
        <dbReference type="SAM" id="Phobius"/>
    </source>
</evidence>
<proteinExistence type="predicted"/>
<dbReference type="EMBL" id="KZ989344">
    <property type="protein sequence ID" value="RKP26748.1"/>
    <property type="molecule type" value="Genomic_DNA"/>
</dbReference>
<dbReference type="AlphaFoldDB" id="A0A4P9Z2Z7"/>
<gene>
    <name evidence="2" type="ORF">SYNPS1DRAFT_27574</name>
</gene>
<feature type="transmembrane region" description="Helical" evidence="1">
    <location>
        <begin position="234"/>
        <end position="254"/>
    </location>
</feature>
<accession>A0A4P9Z2Z7</accession>
<protein>
    <submittedName>
        <fullName evidence="2">Uncharacterized protein</fullName>
    </submittedName>
</protein>
<sequence length="266" mass="29161">MGADGAVQESGASLNASAVYSGDILLYEFINGLNEGVAPTMKNCQARLTGLQRQVAVYTVVSLVFMRNLYVASRAFKGHARNLSTWCVFVVSLLGASSYFISLAIGLQPGLSCSHLGLFMTTILCVSTMCNGIVVLHKAYLALLRRRWVAIVGGLTTAIQLGFTVSVFFSARITTEPYNGCIVHYTDTMIYAWIGTVIPVNLFFSAIFSYVAYSQYRLYGSEAWRRLAKDGIQTMCMVVLCNIVCSVFIASRVFGASTQLFFVVDW</sequence>
<feature type="transmembrane region" description="Helical" evidence="1">
    <location>
        <begin position="117"/>
        <end position="136"/>
    </location>
</feature>
<reference evidence="3" key="1">
    <citation type="journal article" date="2018" name="Nat. Microbiol.">
        <title>Leveraging single-cell genomics to expand the fungal tree of life.</title>
        <authorList>
            <person name="Ahrendt S.R."/>
            <person name="Quandt C.A."/>
            <person name="Ciobanu D."/>
            <person name="Clum A."/>
            <person name="Salamov A."/>
            <person name="Andreopoulos B."/>
            <person name="Cheng J.F."/>
            <person name="Woyke T."/>
            <person name="Pelin A."/>
            <person name="Henrissat B."/>
            <person name="Reynolds N.K."/>
            <person name="Benny G.L."/>
            <person name="Smith M.E."/>
            <person name="James T.Y."/>
            <person name="Grigoriev I.V."/>
        </authorList>
    </citation>
    <scope>NUCLEOTIDE SEQUENCE [LARGE SCALE GENOMIC DNA]</scope>
    <source>
        <strain evidence="3">Benny S71-1</strain>
    </source>
</reference>
<evidence type="ECO:0000313" key="2">
    <source>
        <dbReference type="EMBL" id="RKP26748.1"/>
    </source>
</evidence>
<feature type="transmembrane region" description="Helical" evidence="1">
    <location>
        <begin position="190"/>
        <end position="213"/>
    </location>
</feature>
<keyword evidence="1" id="KW-1133">Transmembrane helix</keyword>
<feature type="transmembrane region" description="Helical" evidence="1">
    <location>
        <begin position="83"/>
        <end position="105"/>
    </location>
</feature>